<proteinExistence type="predicted"/>
<evidence type="ECO:0000313" key="1">
    <source>
        <dbReference type="EMBL" id="WMD23890.1"/>
    </source>
</evidence>
<name>A0ABY9MAL6_9BURK</name>
<gene>
    <name evidence="1" type="ORF">RAS12_30120</name>
</gene>
<keyword evidence="1" id="KW-0614">Plasmid</keyword>
<organism evidence="1 2">
    <name type="scientific">Achromobacter seleniivolatilans</name>
    <dbReference type="NCBI Taxonomy" id="3047478"/>
    <lineage>
        <taxon>Bacteria</taxon>
        <taxon>Pseudomonadati</taxon>
        <taxon>Pseudomonadota</taxon>
        <taxon>Betaproteobacteria</taxon>
        <taxon>Burkholderiales</taxon>
        <taxon>Alcaligenaceae</taxon>
        <taxon>Achromobacter</taxon>
    </lineage>
</organism>
<accession>A0ABY9MAL6</accession>
<keyword evidence="2" id="KW-1185">Reference proteome</keyword>
<protein>
    <submittedName>
        <fullName evidence="1">Uncharacterized protein</fullName>
    </submittedName>
</protein>
<evidence type="ECO:0000313" key="2">
    <source>
        <dbReference type="Proteomes" id="UP001234798"/>
    </source>
</evidence>
<dbReference type="EMBL" id="CP132977">
    <property type="protein sequence ID" value="WMD23890.1"/>
    <property type="molecule type" value="Genomic_DNA"/>
</dbReference>
<reference evidence="1 2" key="1">
    <citation type="submission" date="2023-08" db="EMBL/GenBank/DDBJ databases">
        <title>Achromobacter seleniivolatilans sp. nov., isolated from seleniferous soil.</title>
        <authorList>
            <person name="Zhang S."/>
            <person name="Li K."/>
            <person name="Peng J."/>
            <person name="Zhao Q."/>
            <person name="Wang H."/>
            <person name="Guo Y."/>
        </authorList>
    </citation>
    <scope>NUCLEOTIDE SEQUENCE [LARGE SCALE GENOMIC DNA]</scope>
    <source>
        <strain evidence="1 2">R39</strain>
        <plasmid evidence="1 2">unnamed</plasmid>
    </source>
</reference>
<sequence>MTNAHVTIQRIASIAYHETAAAWEKRGQRMRFNKEDFQELTAALFGYKSEALYRKAIKRKAIPRYLESVQFVVGMKALPAYTLPEIADATKVELQKTIVSVFREIHPGVVYKTNPKSLFKGNTAMRIINKRLRTHGARERFGGLYAVYPKDSQHFTAELGVEKGTITCRIEGWAYPQATLDLPDLLAGVPGAEAVKFTAAFTLQKQGPGFYNNMKLESLVPLPRKRRRDTMRAHQPADSILI</sequence>
<geneLocation type="plasmid" evidence="1 2">
    <name>unnamed</name>
</geneLocation>
<dbReference type="Proteomes" id="UP001234798">
    <property type="component" value="Plasmid unnamed"/>
</dbReference>
<dbReference type="RefSeq" id="WP_306951770.1">
    <property type="nucleotide sequence ID" value="NZ_CP132977.1"/>
</dbReference>